<evidence type="ECO:0000256" key="1">
    <source>
        <dbReference type="ARBA" id="ARBA00001946"/>
    </source>
</evidence>
<evidence type="ECO:0000256" key="5">
    <source>
        <dbReference type="ARBA" id="ARBA00023277"/>
    </source>
</evidence>
<keyword evidence="6" id="KW-0378">Hydrolase</keyword>
<dbReference type="EMBL" id="PEIB01000024">
    <property type="protein sequence ID" value="RXJ72218.1"/>
    <property type="molecule type" value="Genomic_DNA"/>
</dbReference>
<evidence type="ECO:0000313" key="6">
    <source>
        <dbReference type="EMBL" id="RXJ72218.1"/>
    </source>
</evidence>
<evidence type="ECO:0000313" key="7">
    <source>
        <dbReference type="Proteomes" id="UP000290287"/>
    </source>
</evidence>
<dbReference type="SFLD" id="SFLDG01129">
    <property type="entry name" value="C1.5:_HAD__Beta-PGM__Phosphata"/>
    <property type="match status" value="1"/>
</dbReference>
<dbReference type="InterPro" id="IPR036412">
    <property type="entry name" value="HAD-like_sf"/>
</dbReference>
<reference evidence="6 7" key="1">
    <citation type="submission" date="2017-10" db="EMBL/GenBank/DDBJ databases">
        <title>Nyctiphanis sp. nov., isolated from the stomach of the euphausiid Nyctiphanes simplex (Hansen, 1911) in the Gulf of California.</title>
        <authorList>
            <person name="Gomez-Gil B."/>
            <person name="Aguilar-Mendez M."/>
            <person name="Lopez-Cortes A."/>
            <person name="Gomez-Gutierrez J."/>
            <person name="Roque A."/>
            <person name="Lang E."/>
            <person name="Gonzalez-Castillo A."/>
        </authorList>
    </citation>
    <scope>NUCLEOTIDE SEQUENCE [LARGE SCALE GENOMIC DNA]</scope>
    <source>
        <strain evidence="6 7">CAIM 600</strain>
    </source>
</reference>
<organism evidence="6 7">
    <name type="scientific">Veronia nyctiphanis</name>
    <dbReference type="NCBI Taxonomy" id="1278244"/>
    <lineage>
        <taxon>Bacteria</taxon>
        <taxon>Pseudomonadati</taxon>
        <taxon>Pseudomonadota</taxon>
        <taxon>Gammaproteobacteria</taxon>
        <taxon>Vibrionales</taxon>
        <taxon>Vibrionaceae</taxon>
        <taxon>Veronia</taxon>
    </lineage>
</organism>
<keyword evidence="5" id="KW-0119">Carbohydrate metabolism</keyword>
<name>A0A4V1LSM5_9GAMM</name>
<keyword evidence="7" id="KW-1185">Reference proteome</keyword>
<dbReference type="InterPro" id="IPR006439">
    <property type="entry name" value="HAD-SF_hydro_IA"/>
</dbReference>
<accession>A0A4V1LSM5</accession>
<keyword evidence="4" id="KW-0460">Magnesium</keyword>
<dbReference type="Proteomes" id="UP000290287">
    <property type="component" value="Unassembled WGS sequence"/>
</dbReference>
<dbReference type="GO" id="GO:0046872">
    <property type="term" value="F:metal ion binding"/>
    <property type="evidence" value="ECO:0007669"/>
    <property type="project" value="UniProtKB-KW"/>
</dbReference>
<comment type="caution">
    <text evidence="6">The sequence shown here is derived from an EMBL/GenBank/DDBJ whole genome shotgun (WGS) entry which is preliminary data.</text>
</comment>
<dbReference type="Gene3D" id="3.40.50.1000">
    <property type="entry name" value="HAD superfamily/HAD-like"/>
    <property type="match status" value="1"/>
</dbReference>
<dbReference type="SUPFAM" id="SSF56784">
    <property type="entry name" value="HAD-like"/>
    <property type="match status" value="1"/>
</dbReference>
<dbReference type="InterPro" id="IPR041492">
    <property type="entry name" value="HAD_2"/>
</dbReference>
<dbReference type="RefSeq" id="WP_129123236.1">
    <property type="nucleotide sequence ID" value="NZ_PEIB01000024.1"/>
</dbReference>
<dbReference type="SFLD" id="SFLDG01135">
    <property type="entry name" value="C1.5.6:_HAD__Beta-PGM__Phospha"/>
    <property type="match status" value="1"/>
</dbReference>
<dbReference type="NCBIfam" id="TIGR01509">
    <property type="entry name" value="HAD-SF-IA-v3"/>
    <property type="match status" value="1"/>
</dbReference>
<sequence length="223" mass="25056">MNYQRSSSKTHHYSALLWDNDGVLVDTERLHFQSTSDVFEQAGIKLTLQQYVDYFLKQSKGTSKFAAAHGLSVAEIADIKEARDTRYSQLLEKEPIVIDGVRETLNELRPNFTMGIVTSSRRHHLEAMHERTGLLEFFDFIVSREDYTNSKPAPDPYLAAITRSGSPANNCLAIEDALRGLIAAQAANLDCWIIPTELTQAIPFSGEKRRLNTISDAANLLIR</sequence>
<gene>
    <name evidence="6" type="ORF">CS022_16845</name>
</gene>
<dbReference type="OrthoDB" id="9800058at2"/>
<dbReference type="PANTHER" id="PTHR46193">
    <property type="entry name" value="6-PHOSPHOGLUCONATE PHOSPHATASE"/>
    <property type="match status" value="1"/>
</dbReference>
<dbReference type="InterPro" id="IPR023214">
    <property type="entry name" value="HAD_sf"/>
</dbReference>
<keyword evidence="3" id="KW-0479">Metal-binding</keyword>
<proteinExistence type="inferred from homology"/>
<evidence type="ECO:0000256" key="4">
    <source>
        <dbReference type="ARBA" id="ARBA00022842"/>
    </source>
</evidence>
<protein>
    <submittedName>
        <fullName evidence="6">HAD family hydrolase</fullName>
    </submittedName>
</protein>
<dbReference type="InterPro" id="IPR023198">
    <property type="entry name" value="PGP-like_dom2"/>
</dbReference>
<comment type="cofactor">
    <cofactor evidence="1">
        <name>Mg(2+)</name>
        <dbReference type="ChEBI" id="CHEBI:18420"/>
    </cofactor>
</comment>
<evidence type="ECO:0000256" key="2">
    <source>
        <dbReference type="ARBA" id="ARBA00006171"/>
    </source>
</evidence>
<comment type="similarity">
    <text evidence="2">Belongs to the HAD-like hydrolase superfamily. CbbY/CbbZ/Gph/YieH family.</text>
</comment>
<dbReference type="InterPro" id="IPR051600">
    <property type="entry name" value="Beta-PGM-like"/>
</dbReference>
<dbReference type="Gene3D" id="1.10.150.240">
    <property type="entry name" value="Putative phosphatase, domain 2"/>
    <property type="match status" value="1"/>
</dbReference>
<evidence type="ECO:0000256" key="3">
    <source>
        <dbReference type="ARBA" id="ARBA00022723"/>
    </source>
</evidence>
<dbReference type="CDD" id="cd07505">
    <property type="entry name" value="HAD_BPGM-like"/>
    <property type="match status" value="1"/>
</dbReference>
<dbReference type="Pfam" id="PF13419">
    <property type="entry name" value="HAD_2"/>
    <property type="match status" value="1"/>
</dbReference>
<dbReference type="AlphaFoldDB" id="A0A4V1LSM5"/>
<dbReference type="PANTHER" id="PTHR46193:SF18">
    <property type="entry name" value="HEXITOL PHOSPHATASE B"/>
    <property type="match status" value="1"/>
</dbReference>
<dbReference type="GO" id="GO:0016787">
    <property type="term" value="F:hydrolase activity"/>
    <property type="evidence" value="ECO:0007669"/>
    <property type="project" value="UniProtKB-KW"/>
</dbReference>
<dbReference type="SFLD" id="SFLDS00003">
    <property type="entry name" value="Haloacid_Dehalogenase"/>
    <property type="match status" value="1"/>
</dbReference>